<evidence type="ECO:0000313" key="1">
    <source>
        <dbReference type="EMBL" id="AGH43295.1"/>
    </source>
</evidence>
<dbReference type="STRING" id="1129794.C427_1186"/>
<dbReference type="SUPFAM" id="SSF53850">
    <property type="entry name" value="Periplasmic binding protein-like II"/>
    <property type="match status" value="1"/>
</dbReference>
<dbReference type="Gene3D" id="3.40.190.10">
    <property type="entry name" value="Periplasmic binding protein-like II"/>
    <property type="match status" value="2"/>
</dbReference>
<gene>
    <name evidence="1" type="ORF">C427_1186</name>
</gene>
<dbReference type="Proteomes" id="UP000011864">
    <property type="component" value="Chromosome"/>
</dbReference>
<proteinExistence type="predicted"/>
<protein>
    <submittedName>
        <fullName evidence="1">Transcriptional regulator</fullName>
    </submittedName>
</protein>
<evidence type="ECO:0000313" key="2">
    <source>
        <dbReference type="Proteomes" id="UP000011864"/>
    </source>
</evidence>
<reference evidence="1 2" key="1">
    <citation type="journal article" date="2013" name="Genome Announc.">
        <title>Complete Genome Sequence of Glaciecola psychrophila Strain 170T.</title>
        <authorList>
            <person name="Yin J."/>
            <person name="Chen J."/>
            <person name="Liu G."/>
            <person name="Yu Y."/>
            <person name="Song L."/>
            <person name="Wang X."/>
            <person name="Qu X."/>
        </authorList>
    </citation>
    <scope>NUCLEOTIDE SEQUENCE [LARGE SCALE GENOMIC DNA]</scope>
    <source>
        <strain evidence="1 2">170</strain>
    </source>
</reference>
<accession>M4RIB4</accession>
<dbReference type="EMBL" id="CP003837">
    <property type="protein sequence ID" value="AGH43295.1"/>
    <property type="molecule type" value="Genomic_DNA"/>
</dbReference>
<dbReference type="HOGENOM" id="CLU_3046250_0_0_6"/>
<dbReference type="AlphaFoldDB" id="M4RIB4"/>
<name>M4RIB4_9ALTE</name>
<keyword evidence="2" id="KW-1185">Reference proteome</keyword>
<dbReference type="KEGG" id="gps:C427_1186"/>
<organism evidence="1 2">
    <name type="scientific">Paraglaciecola psychrophila 170</name>
    <dbReference type="NCBI Taxonomy" id="1129794"/>
    <lineage>
        <taxon>Bacteria</taxon>
        <taxon>Pseudomonadati</taxon>
        <taxon>Pseudomonadota</taxon>
        <taxon>Gammaproteobacteria</taxon>
        <taxon>Alteromonadales</taxon>
        <taxon>Alteromonadaceae</taxon>
        <taxon>Paraglaciecola</taxon>
    </lineage>
</organism>
<sequence>MAQHFDLKIKQVPVELEPGSYMLLWHKHFEQDLSHKWLREMITNKVTPIYSNTR</sequence>
<dbReference type="PATRIC" id="fig|1129794.4.peg.1176"/>
<dbReference type="eggNOG" id="COG0583">
    <property type="taxonomic scope" value="Bacteria"/>
</dbReference>